<evidence type="ECO:0000313" key="12">
    <source>
        <dbReference type="EMBL" id="NPD91057.1"/>
    </source>
</evidence>
<dbReference type="Gene3D" id="3.40.50.2300">
    <property type="match status" value="1"/>
</dbReference>
<reference evidence="12 13" key="1">
    <citation type="submission" date="2020-05" db="EMBL/GenBank/DDBJ databases">
        <title>Distinct polysaccharide utilization as determinants for interspecies competition between intestinal Prevotella spp.</title>
        <authorList>
            <person name="Galvez E.J.C."/>
            <person name="Iljazovic A."/>
            <person name="Strowig T."/>
        </authorList>
    </citation>
    <scope>NUCLEOTIDE SEQUENCE [LARGE SCALE GENOMIC DNA]</scope>
    <source>
        <strain evidence="12 13">PMUR</strain>
    </source>
</reference>
<sequence length="1353" mass="154468">MRKSYIYIALTVLLLAVTATAHGTKHQITLPIQISAFDTDEAGCVFLDNDGMMWIGSCSGLISYDGYNFRTYKSDAYSPGILPNNYVMSLTEDHDNNIWIGTRDGLAKMNRRKGTFTTYHLPKNNQRIIYTLFTSSNGTVWIGTDGGLTRYDKHSDSFHTYRYNKEYSVKSITEDSHGTLYIGTWITGLLRLRKGSDRMEQYPQTNNMNSAYKLLMDSKQRLWIGTWGYGIEMLEHPEDISSPKVHRFNNDRCDFNTIHDILEDKTSGTIYTCGRDGVSIYDERTDTKFINKDTYKFCNSMATDGAGHIYIGTMNDGIVPMYAMPPMYDSWQLEPQGNRNISHIETIYTDDGTKLWLGLNPYGIALHDRNTGKTLYDNDIPGLNGDGGFKQIVKAGISSITKTAQGDIWMASRSYGVLTYSKNGKAYIMNHDNSPGFIKDDYVNTLYRQSNGNVWIGQRSAVSIAFAKGGGIVLKMKDGTDDFTNCDARGITEDSDGNIWIATENEGIIRVSGNSAKPQAMQFRHYHPENGQFASGEARQCFEDSRKRLWAISNSGGLFLYDRKNDRFEPKNREYHIGEDGIRTINEDNEGNLWLTNNNSIIKLSFDNNGHANRPEVASYANNDGLGHRLFNPYMCFKHDSMLLFGCKSGIVAFSPKNLAGYVSNWKPKLIISDIIINNTALAQLDRKLRETISTDMPVFTRRINIPSTVGKFTLDFSLLTYFNQEQNKYAYILDGYDQEYNYCDAQQHSAQYENLPSGTYTFRLKASDSFGHWQQLPYGITIRVMPPWYMTWWAYTIYLIIIAGAVFAGIEWYKRHLKTKNRLQMAVIFTNITHELLTPLTVIAAAVDEMKVKVPQLGSDYSLIRNNIDRMTRLLRQILEIRKSQAGQLKLKVSKGNLAGFIAKECENIRPMASARGQKLIVNTENVRQKEGWFDIDKIDKIIYNLISNAIKYNKENGNVTVSLTMEKNVAVLEVRDEGIGIPEDKMKHLYSRFIDGEYRRKHTTGTGIGLSLTHDLVKLHHGNISCRSIVEQGTVFTVRIPTDRKSYSEEEIEEIKDYDIIRQCITDIKEETPEKETHTSGFSHNTAEHHKYRVLIVEDNEELLELMQRLLSKKYKVYTAKNGKQALNIIYREALDIVVSDVMMPVMDGMELTREIKKSKDFGQLPVILLTAKIQEEDRYMVYETGADEYITKPFRLDELQLRVDNIISNRIRIKEKFACHTDSAVNEQHYSNPDNAFVQKAIECVKAHINDPEYDRETFASDMCVSSSTLYNKLRAITGHNVTGFITDVRLKEACRIIRQNPNMTITELSMKVGFNTSKYFSKCFKKEFGMSIKEFTCSKTEEINGQQPE</sequence>
<dbReference type="PANTHER" id="PTHR43547:SF2">
    <property type="entry name" value="HYBRID SIGNAL TRANSDUCTION HISTIDINE KINASE C"/>
    <property type="match status" value="1"/>
</dbReference>
<dbReference type="InterPro" id="IPR001789">
    <property type="entry name" value="Sig_transdc_resp-reg_receiver"/>
</dbReference>
<dbReference type="SUPFAM" id="SSF63829">
    <property type="entry name" value="Calcium-dependent phosphotriesterase"/>
    <property type="match status" value="2"/>
</dbReference>
<dbReference type="SUPFAM" id="SSF47384">
    <property type="entry name" value="Homodimeric domain of signal transducing histidine kinase"/>
    <property type="match status" value="1"/>
</dbReference>
<dbReference type="InterPro" id="IPR011123">
    <property type="entry name" value="Y_Y_Y"/>
</dbReference>
<dbReference type="InterPro" id="IPR005467">
    <property type="entry name" value="His_kinase_dom"/>
</dbReference>
<feature type="chain" id="PRO_5045735997" description="histidine kinase" evidence="8">
    <location>
        <begin position="22"/>
        <end position="1353"/>
    </location>
</feature>
<feature type="domain" description="Histidine kinase" evidence="10">
    <location>
        <begin position="832"/>
        <end position="1046"/>
    </location>
</feature>
<evidence type="ECO:0000259" key="10">
    <source>
        <dbReference type="PROSITE" id="PS50109"/>
    </source>
</evidence>
<feature type="transmembrane region" description="Helical" evidence="7">
    <location>
        <begin position="826"/>
        <end position="848"/>
    </location>
</feature>
<dbReference type="InterPro" id="IPR018060">
    <property type="entry name" value="HTH_AraC"/>
</dbReference>
<evidence type="ECO:0000313" key="13">
    <source>
        <dbReference type="Proteomes" id="UP000714420"/>
    </source>
</evidence>
<feature type="modified residue" description="4-aspartylphosphate" evidence="6">
    <location>
        <position position="1143"/>
    </location>
</feature>
<dbReference type="PANTHER" id="PTHR43547">
    <property type="entry name" value="TWO-COMPONENT HISTIDINE KINASE"/>
    <property type="match status" value="1"/>
</dbReference>
<accession>A0ABX2ALY7</accession>
<evidence type="ECO:0000259" key="9">
    <source>
        <dbReference type="PROSITE" id="PS01124"/>
    </source>
</evidence>
<dbReference type="InterPro" id="IPR009057">
    <property type="entry name" value="Homeodomain-like_sf"/>
</dbReference>
<dbReference type="SMART" id="SM00388">
    <property type="entry name" value="HisKA"/>
    <property type="match status" value="1"/>
</dbReference>
<dbReference type="Gene3D" id="1.10.10.60">
    <property type="entry name" value="Homeodomain-like"/>
    <property type="match status" value="1"/>
</dbReference>
<dbReference type="InterPro" id="IPR013783">
    <property type="entry name" value="Ig-like_fold"/>
</dbReference>
<proteinExistence type="predicted"/>
<dbReference type="InterPro" id="IPR036097">
    <property type="entry name" value="HisK_dim/P_sf"/>
</dbReference>
<dbReference type="Gene3D" id="3.30.565.10">
    <property type="entry name" value="Histidine kinase-like ATPase, C-terminal domain"/>
    <property type="match status" value="1"/>
</dbReference>
<dbReference type="SUPFAM" id="SSF46689">
    <property type="entry name" value="Homeodomain-like"/>
    <property type="match status" value="1"/>
</dbReference>
<organism evidence="12 13">
    <name type="scientific">Xylanibacter muris</name>
    <dbReference type="NCBI Taxonomy" id="2736290"/>
    <lineage>
        <taxon>Bacteria</taxon>
        <taxon>Pseudomonadati</taxon>
        <taxon>Bacteroidota</taxon>
        <taxon>Bacteroidia</taxon>
        <taxon>Bacteroidales</taxon>
        <taxon>Prevotellaceae</taxon>
        <taxon>Xylanibacter</taxon>
    </lineage>
</organism>
<evidence type="ECO:0000256" key="8">
    <source>
        <dbReference type="SAM" id="SignalP"/>
    </source>
</evidence>
<evidence type="ECO:0000256" key="4">
    <source>
        <dbReference type="ARBA" id="ARBA00023015"/>
    </source>
</evidence>
<keyword evidence="7" id="KW-0472">Membrane</keyword>
<dbReference type="CDD" id="cd17574">
    <property type="entry name" value="REC_OmpR"/>
    <property type="match status" value="1"/>
</dbReference>
<evidence type="ECO:0000256" key="7">
    <source>
        <dbReference type="SAM" id="Phobius"/>
    </source>
</evidence>
<dbReference type="PRINTS" id="PR00344">
    <property type="entry name" value="BCTRLSENSOR"/>
</dbReference>
<evidence type="ECO:0000256" key="3">
    <source>
        <dbReference type="ARBA" id="ARBA00022553"/>
    </source>
</evidence>
<keyword evidence="13" id="KW-1185">Reference proteome</keyword>
<dbReference type="SUPFAM" id="SSF52172">
    <property type="entry name" value="CheY-like"/>
    <property type="match status" value="1"/>
</dbReference>
<comment type="caution">
    <text evidence="12">The sequence shown here is derived from an EMBL/GenBank/DDBJ whole genome shotgun (WGS) entry which is preliminary data.</text>
</comment>
<evidence type="ECO:0000256" key="5">
    <source>
        <dbReference type="ARBA" id="ARBA00023163"/>
    </source>
</evidence>
<dbReference type="InterPro" id="IPR003594">
    <property type="entry name" value="HATPase_dom"/>
</dbReference>
<dbReference type="InterPro" id="IPR036890">
    <property type="entry name" value="HATPase_C_sf"/>
</dbReference>
<dbReference type="CDD" id="cd00075">
    <property type="entry name" value="HATPase"/>
    <property type="match status" value="1"/>
</dbReference>
<feature type="domain" description="HTH araC/xylS-type" evidence="9">
    <location>
        <begin position="1242"/>
        <end position="1342"/>
    </location>
</feature>
<dbReference type="Pfam" id="PF02518">
    <property type="entry name" value="HATPase_c"/>
    <property type="match status" value="1"/>
</dbReference>
<dbReference type="CDD" id="cd00082">
    <property type="entry name" value="HisKA"/>
    <property type="match status" value="1"/>
</dbReference>
<keyword evidence="4" id="KW-0805">Transcription regulation</keyword>
<dbReference type="SMART" id="SM00342">
    <property type="entry name" value="HTH_ARAC"/>
    <property type="match status" value="1"/>
</dbReference>
<dbReference type="Pfam" id="PF00072">
    <property type="entry name" value="Response_reg"/>
    <property type="match status" value="1"/>
</dbReference>
<dbReference type="RefSeq" id="WP_172272760.1">
    <property type="nucleotide sequence ID" value="NZ_CASGMU010000001.1"/>
</dbReference>
<dbReference type="SMART" id="SM00448">
    <property type="entry name" value="REC"/>
    <property type="match status" value="1"/>
</dbReference>
<feature type="domain" description="Response regulatory" evidence="11">
    <location>
        <begin position="1095"/>
        <end position="1210"/>
    </location>
</feature>
<dbReference type="Pfam" id="PF12833">
    <property type="entry name" value="HTH_18"/>
    <property type="match status" value="1"/>
</dbReference>
<evidence type="ECO:0000259" key="11">
    <source>
        <dbReference type="PROSITE" id="PS50110"/>
    </source>
</evidence>
<dbReference type="Proteomes" id="UP000714420">
    <property type="component" value="Unassembled WGS sequence"/>
</dbReference>
<gene>
    <name evidence="12" type="ORF">HPS56_01550</name>
</gene>
<dbReference type="Pfam" id="PF00512">
    <property type="entry name" value="HisKA"/>
    <property type="match status" value="1"/>
</dbReference>
<dbReference type="EMBL" id="JABKKF010000001">
    <property type="protein sequence ID" value="NPD91057.1"/>
    <property type="molecule type" value="Genomic_DNA"/>
</dbReference>
<dbReference type="Pfam" id="PF07494">
    <property type="entry name" value="Reg_prop"/>
    <property type="match status" value="2"/>
</dbReference>
<keyword evidence="3 6" id="KW-0597">Phosphoprotein</keyword>
<dbReference type="EC" id="2.7.13.3" evidence="2"/>
<dbReference type="InterPro" id="IPR011006">
    <property type="entry name" value="CheY-like_superfamily"/>
</dbReference>
<dbReference type="SMART" id="SM00387">
    <property type="entry name" value="HATPase_c"/>
    <property type="match status" value="1"/>
</dbReference>
<feature type="transmembrane region" description="Helical" evidence="7">
    <location>
        <begin position="793"/>
        <end position="814"/>
    </location>
</feature>
<keyword evidence="7" id="KW-0812">Transmembrane</keyword>
<protein>
    <recommendedName>
        <fullName evidence="2">histidine kinase</fullName>
        <ecNumber evidence="2">2.7.13.3</ecNumber>
    </recommendedName>
</protein>
<evidence type="ECO:0000256" key="1">
    <source>
        <dbReference type="ARBA" id="ARBA00000085"/>
    </source>
</evidence>
<dbReference type="PROSITE" id="PS50110">
    <property type="entry name" value="RESPONSE_REGULATORY"/>
    <property type="match status" value="1"/>
</dbReference>
<evidence type="ECO:0000256" key="6">
    <source>
        <dbReference type="PROSITE-ProRule" id="PRU00169"/>
    </source>
</evidence>
<feature type="signal peptide" evidence="8">
    <location>
        <begin position="1"/>
        <end position="21"/>
    </location>
</feature>
<dbReference type="Pfam" id="PF07495">
    <property type="entry name" value="Y_Y_Y"/>
    <property type="match status" value="1"/>
</dbReference>
<dbReference type="PROSITE" id="PS01124">
    <property type="entry name" value="HTH_ARAC_FAMILY_2"/>
    <property type="match status" value="1"/>
</dbReference>
<dbReference type="InterPro" id="IPR011110">
    <property type="entry name" value="Reg_prop"/>
</dbReference>
<dbReference type="Gene3D" id="1.10.287.130">
    <property type="match status" value="1"/>
</dbReference>
<dbReference type="SUPFAM" id="SSF55874">
    <property type="entry name" value="ATPase domain of HSP90 chaperone/DNA topoisomerase II/histidine kinase"/>
    <property type="match status" value="1"/>
</dbReference>
<dbReference type="InterPro" id="IPR003661">
    <property type="entry name" value="HisK_dim/P_dom"/>
</dbReference>
<dbReference type="PROSITE" id="PS50109">
    <property type="entry name" value="HIS_KIN"/>
    <property type="match status" value="1"/>
</dbReference>
<name>A0ABX2ALY7_9BACT</name>
<dbReference type="SUPFAM" id="SSF101898">
    <property type="entry name" value="NHL repeat"/>
    <property type="match status" value="1"/>
</dbReference>
<dbReference type="InterPro" id="IPR015943">
    <property type="entry name" value="WD40/YVTN_repeat-like_dom_sf"/>
</dbReference>
<dbReference type="InterPro" id="IPR004358">
    <property type="entry name" value="Sig_transdc_His_kin-like_C"/>
</dbReference>
<evidence type="ECO:0000256" key="2">
    <source>
        <dbReference type="ARBA" id="ARBA00012438"/>
    </source>
</evidence>
<keyword evidence="8" id="KW-0732">Signal</keyword>
<comment type="catalytic activity">
    <reaction evidence="1">
        <text>ATP + protein L-histidine = ADP + protein N-phospho-L-histidine.</text>
        <dbReference type="EC" id="2.7.13.3"/>
    </reaction>
</comment>
<dbReference type="Gene3D" id="2.130.10.10">
    <property type="entry name" value="YVTN repeat-like/Quinoprotein amine dehydrogenase"/>
    <property type="match status" value="4"/>
</dbReference>
<keyword evidence="7" id="KW-1133">Transmembrane helix</keyword>
<dbReference type="Gene3D" id="2.60.40.10">
    <property type="entry name" value="Immunoglobulins"/>
    <property type="match status" value="1"/>
</dbReference>
<keyword evidence="5" id="KW-0804">Transcription</keyword>